<dbReference type="EMBL" id="QKZV01000003">
    <property type="protein sequence ID" value="PZX63574.1"/>
    <property type="molecule type" value="Genomic_DNA"/>
</dbReference>
<dbReference type="InterPro" id="IPR005358">
    <property type="entry name" value="Puta_zinc/iron-chelating_dom"/>
</dbReference>
<organism evidence="1 2">
    <name type="scientific">Hydrotalea sandarakina</name>
    <dbReference type="NCBI Taxonomy" id="1004304"/>
    <lineage>
        <taxon>Bacteria</taxon>
        <taxon>Pseudomonadati</taxon>
        <taxon>Bacteroidota</taxon>
        <taxon>Chitinophagia</taxon>
        <taxon>Chitinophagales</taxon>
        <taxon>Chitinophagaceae</taxon>
        <taxon>Hydrotalea</taxon>
    </lineage>
</organism>
<dbReference type="Pfam" id="PF03692">
    <property type="entry name" value="CxxCxxCC"/>
    <property type="match status" value="1"/>
</dbReference>
<keyword evidence="2" id="KW-1185">Reference proteome</keyword>
<dbReference type="OrthoDB" id="665764at2"/>
<dbReference type="PANTHER" id="PTHR35866:SF1">
    <property type="entry name" value="YKGJ FAMILY CYSTEINE CLUSTER PROTEIN"/>
    <property type="match status" value="1"/>
</dbReference>
<dbReference type="Proteomes" id="UP000249720">
    <property type="component" value="Unassembled WGS sequence"/>
</dbReference>
<proteinExistence type="predicted"/>
<reference evidence="1 2" key="1">
    <citation type="submission" date="2018-06" db="EMBL/GenBank/DDBJ databases">
        <title>Genomic Encyclopedia of Archaeal and Bacterial Type Strains, Phase II (KMG-II): from individual species to whole genera.</title>
        <authorList>
            <person name="Goeker M."/>
        </authorList>
    </citation>
    <scope>NUCLEOTIDE SEQUENCE [LARGE SCALE GENOMIC DNA]</scope>
    <source>
        <strain evidence="1 2">DSM 23241</strain>
    </source>
</reference>
<evidence type="ECO:0000313" key="1">
    <source>
        <dbReference type="EMBL" id="PZX63574.1"/>
    </source>
</evidence>
<name>A0A2W7RTD8_9BACT</name>
<gene>
    <name evidence="1" type="ORF">LX80_01225</name>
</gene>
<dbReference type="AlphaFoldDB" id="A0A2W7RTD8"/>
<accession>A0A2W7RTD8</accession>
<comment type="caution">
    <text evidence="1">The sequence shown here is derived from an EMBL/GenBank/DDBJ whole genome shotgun (WGS) entry which is preliminary data.</text>
</comment>
<protein>
    <submittedName>
        <fullName evidence="1">Uncharacterized protein</fullName>
    </submittedName>
</protein>
<dbReference type="RefSeq" id="WP_111294305.1">
    <property type="nucleotide sequence ID" value="NZ_QKZV01000003.1"/>
</dbReference>
<sequence length="167" mass="19511">MQPVNLRSFKQKVRHHQSAFKKYLRKVEKKAPRSLNQLVVTLNNAVWKEIDCLTCANCCKTMTPTFTNADMKRIAAHLNMTVDEMKNRWLHFDKKDKDWVNDKQPCQFLNLKDNKCSIYAVRPQSCAGFPHLTKKPVVQYLHVHQQNVQYCPATYSMVEKMMAAIPL</sequence>
<evidence type="ECO:0000313" key="2">
    <source>
        <dbReference type="Proteomes" id="UP000249720"/>
    </source>
</evidence>
<dbReference type="PANTHER" id="PTHR35866">
    <property type="entry name" value="PUTATIVE-RELATED"/>
    <property type="match status" value="1"/>
</dbReference>